<sequence>MAKDFTEETGQPDRPPAAAVTAEGAAGRSAVFPMPRACPFSPPLYAEAGARHPVCRVTLADGRRAWMVTDYAYARQLLADHRTSSNRDDVRFPPPVAVVQGRPDKGNLVSMDPPEHTVHRRLLAGEFTAGRMRALRPRVQEIVDNRVTRMLSSPSHPVDLVQEFARPVAALVICAFLGIPAADREVFQEDVATLVDNTVSAGQRKAARDAVDRYLAGHIATRECGTDDDLLSRLIARYRQAGRYDREVLVRLANLFLFAGHENSANMIALGVVALLRSPDQLAALAGNPAMAPRAVEELLRYLSIADQITRRVALADIELGGALIRAGEAVIVSNAAANYDDKVFSEPSALDLRREARHHLAFGYGIHQCIGQHLVRLELEVALTTLLARIPRLRLAVPADQLRFRTDTSTAGVHAAPVTW</sequence>
<proteinExistence type="inferred from homology"/>
<evidence type="ECO:0000256" key="2">
    <source>
        <dbReference type="RuleBase" id="RU000461"/>
    </source>
</evidence>
<dbReference type="PRINTS" id="PR00385">
    <property type="entry name" value="P450"/>
</dbReference>
<evidence type="ECO:0000256" key="3">
    <source>
        <dbReference type="SAM" id="MobiDB-lite"/>
    </source>
</evidence>
<feature type="region of interest" description="Disordered" evidence="3">
    <location>
        <begin position="85"/>
        <end position="113"/>
    </location>
</feature>
<keyword evidence="2" id="KW-0408">Iron</keyword>
<comment type="similarity">
    <text evidence="1 2">Belongs to the cytochrome P450 family.</text>
</comment>
<accession>A0ABN0WFP1</accession>
<dbReference type="PROSITE" id="PS00086">
    <property type="entry name" value="CYTOCHROME_P450"/>
    <property type="match status" value="1"/>
</dbReference>
<keyword evidence="2" id="KW-0349">Heme</keyword>
<dbReference type="SUPFAM" id="SSF48264">
    <property type="entry name" value="Cytochrome P450"/>
    <property type="match status" value="1"/>
</dbReference>
<dbReference type="PANTHER" id="PTHR46696">
    <property type="entry name" value="P450, PUTATIVE (EUROFUNG)-RELATED"/>
    <property type="match status" value="1"/>
</dbReference>
<keyword evidence="2" id="KW-0560">Oxidoreductase</keyword>
<comment type="caution">
    <text evidence="4">The sequence shown here is derived from an EMBL/GenBank/DDBJ whole genome shotgun (WGS) entry which is preliminary data.</text>
</comment>
<keyword evidence="2" id="KW-0503">Monooxygenase</keyword>
<dbReference type="PANTHER" id="PTHR46696:SF1">
    <property type="entry name" value="CYTOCHROME P450 YJIB-RELATED"/>
    <property type="match status" value="1"/>
</dbReference>
<dbReference type="Gene3D" id="1.10.630.10">
    <property type="entry name" value="Cytochrome P450"/>
    <property type="match status" value="1"/>
</dbReference>
<evidence type="ECO:0000313" key="4">
    <source>
        <dbReference type="EMBL" id="GAA0336008.1"/>
    </source>
</evidence>
<dbReference type="InterPro" id="IPR001128">
    <property type="entry name" value="Cyt_P450"/>
</dbReference>
<organism evidence="4 5">
    <name type="scientific">Streptomyces blastmyceticus</name>
    <dbReference type="NCBI Taxonomy" id="68180"/>
    <lineage>
        <taxon>Bacteria</taxon>
        <taxon>Bacillati</taxon>
        <taxon>Actinomycetota</taxon>
        <taxon>Actinomycetes</taxon>
        <taxon>Kitasatosporales</taxon>
        <taxon>Streptomycetaceae</taxon>
        <taxon>Streptomyces</taxon>
    </lineage>
</organism>
<dbReference type="InterPro" id="IPR017972">
    <property type="entry name" value="Cyt_P450_CS"/>
</dbReference>
<dbReference type="EMBL" id="BAAABW010000004">
    <property type="protein sequence ID" value="GAA0336008.1"/>
    <property type="molecule type" value="Genomic_DNA"/>
</dbReference>
<dbReference type="CDD" id="cd11030">
    <property type="entry name" value="CYP105-like"/>
    <property type="match status" value="1"/>
</dbReference>
<dbReference type="Pfam" id="PF00067">
    <property type="entry name" value="p450"/>
    <property type="match status" value="2"/>
</dbReference>
<name>A0ABN0WFP1_9ACTN</name>
<dbReference type="InterPro" id="IPR002397">
    <property type="entry name" value="Cyt_P450_B"/>
</dbReference>
<dbReference type="InterPro" id="IPR036396">
    <property type="entry name" value="Cyt_P450_sf"/>
</dbReference>
<keyword evidence="2" id="KW-0479">Metal-binding</keyword>
<evidence type="ECO:0000313" key="5">
    <source>
        <dbReference type="Proteomes" id="UP001500063"/>
    </source>
</evidence>
<reference evidence="4 5" key="1">
    <citation type="journal article" date="2019" name="Int. J. Syst. Evol. Microbiol.">
        <title>The Global Catalogue of Microorganisms (GCM) 10K type strain sequencing project: providing services to taxonomists for standard genome sequencing and annotation.</title>
        <authorList>
            <consortium name="The Broad Institute Genomics Platform"/>
            <consortium name="The Broad Institute Genome Sequencing Center for Infectious Disease"/>
            <person name="Wu L."/>
            <person name="Ma J."/>
        </authorList>
    </citation>
    <scope>NUCLEOTIDE SEQUENCE [LARGE SCALE GENOMIC DNA]</scope>
    <source>
        <strain evidence="4 5">JCM 4565</strain>
    </source>
</reference>
<gene>
    <name evidence="4" type="ORF">GCM10010319_10040</name>
</gene>
<protein>
    <submittedName>
        <fullName evidence="4">Cytochrome P450</fullName>
    </submittedName>
</protein>
<evidence type="ECO:0000256" key="1">
    <source>
        <dbReference type="ARBA" id="ARBA00010617"/>
    </source>
</evidence>
<dbReference type="Proteomes" id="UP001500063">
    <property type="component" value="Unassembled WGS sequence"/>
</dbReference>
<dbReference type="PRINTS" id="PR00359">
    <property type="entry name" value="BP450"/>
</dbReference>
<dbReference type="RefSeq" id="WP_344116390.1">
    <property type="nucleotide sequence ID" value="NZ_BAAABW010000004.1"/>
</dbReference>
<keyword evidence="5" id="KW-1185">Reference proteome</keyword>